<comment type="caution">
    <text evidence="2">The sequence shown here is derived from an EMBL/GenBank/DDBJ whole genome shotgun (WGS) entry which is preliminary data.</text>
</comment>
<evidence type="ECO:0000313" key="3">
    <source>
        <dbReference type="Proteomes" id="UP000606194"/>
    </source>
</evidence>
<dbReference type="AlphaFoldDB" id="A0A918FU90"/>
<name>A0A918FU90_9ACTN</name>
<dbReference type="Proteomes" id="UP000606194">
    <property type="component" value="Unassembled WGS sequence"/>
</dbReference>
<dbReference type="EMBL" id="BMTL01000008">
    <property type="protein sequence ID" value="GGR84659.1"/>
    <property type="molecule type" value="Genomic_DNA"/>
</dbReference>
<protein>
    <submittedName>
        <fullName evidence="2">Uncharacterized protein</fullName>
    </submittedName>
</protein>
<feature type="region of interest" description="Disordered" evidence="1">
    <location>
        <begin position="149"/>
        <end position="171"/>
    </location>
</feature>
<organism evidence="2 3">
    <name type="scientific">Streptomyces humidus</name>
    <dbReference type="NCBI Taxonomy" id="52259"/>
    <lineage>
        <taxon>Bacteria</taxon>
        <taxon>Bacillati</taxon>
        <taxon>Actinomycetota</taxon>
        <taxon>Actinomycetes</taxon>
        <taxon>Kitasatosporales</taxon>
        <taxon>Streptomycetaceae</taxon>
        <taxon>Streptomyces</taxon>
    </lineage>
</organism>
<feature type="region of interest" description="Disordered" evidence="1">
    <location>
        <begin position="1"/>
        <end position="32"/>
    </location>
</feature>
<feature type="compositionally biased region" description="Gly residues" evidence="1">
    <location>
        <begin position="1"/>
        <end position="23"/>
    </location>
</feature>
<reference evidence="2" key="2">
    <citation type="submission" date="2020-09" db="EMBL/GenBank/DDBJ databases">
        <authorList>
            <person name="Sun Q."/>
            <person name="Ohkuma M."/>
        </authorList>
    </citation>
    <scope>NUCLEOTIDE SEQUENCE</scope>
    <source>
        <strain evidence="2">JCM 4386</strain>
    </source>
</reference>
<evidence type="ECO:0000313" key="2">
    <source>
        <dbReference type="EMBL" id="GGR84659.1"/>
    </source>
</evidence>
<accession>A0A918FU90</accession>
<reference evidence="2" key="1">
    <citation type="journal article" date="2014" name="Int. J. Syst. Evol. Microbiol.">
        <title>Complete genome sequence of Corynebacterium casei LMG S-19264T (=DSM 44701T), isolated from a smear-ripened cheese.</title>
        <authorList>
            <consortium name="US DOE Joint Genome Institute (JGI-PGF)"/>
            <person name="Walter F."/>
            <person name="Albersmeier A."/>
            <person name="Kalinowski J."/>
            <person name="Ruckert C."/>
        </authorList>
    </citation>
    <scope>NUCLEOTIDE SEQUENCE</scope>
    <source>
        <strain evidence="2">JCM 4386</strain>
    </source>
</reference>
<evidence type="ECO:0000256" key="1">
    <source>
        <dbReference type="SAM" id="MobiDB-lite"/>
    </source>
</evidence>
<proteinExistence type="predicted"/>
<sequence length="171" mass="16711">MGGGVGSGVGEGVGGGLTGGAGHPGPPATAIASMPSGPVEAYAHASAVAVAAGAAARIQATVTTANALVRRADRIGFGPCTTEIIRLRPPPRVPPGGDCPERGKSRFAGLPVGALAHPAGRARVRAARPGPSHAAAAALAEALSCPVPPRVTGHGKENPAAFEHNHRPGAY</sequence>
<keyword evidence="3" id="KW-1185">Reference proteome</keyword>
<gene>
    <name evidence="2" type="ORF">GCM10010269_24790</name>
</gene>